<dbReference type="Proteomes" id="UP000232323">
    <property type="component" value="Unassembled WGS sequence"/>
</dbReference>
<dbReference type="GO" id="GO:0016020">
    <property type="term" value="C:membrane"/>
    <property type="evidence" value="ECO:0007669"/>
    <property type="project" value="UniProtKB-SubCell"/>
</dbReference>
<protein>
    <recommendedName>
        <fullName evidence="9">Amino acid transporter transmembrane domain-containing protein</fullName>
    </recommendedName>
</protein>
<sequence>MEVNTALFSDSAMRSAEGSHGSHGSTYQPASEAFAAQLNMSRRPAVPLSMQSMDIMTETEGLLLHGGTGDFPCSTAEDLDRFPAFGAPLEEVMSAPLWKRLLWDGGGSPFDVFLTAASAQVGQVLLNLPNSMARLGLVGGILTQTFCAATAVYTLCLLQSLYHEVKRMQVKSGTWFSAGTFKRDHVTQYHSVIHDTMGSRWYAEFTRVVNVLELIGLAAAQIISSASNLYYAQPVGHRIWNKRDFTLLSGGIASCFVFVPLFRHMRVFVFIALFGSSYVAYYMIAESIQHGFPNAAATAAAQPTEFLDIFQAVSNILFTFGGHAMLIEVLDGQFRPSKFRGMFGWALVYVTAFLTLPSASLVYLSFPEEAYNTGNAFKIFPPDAAMVFGVAIMMLHQMIAYGLFMLPVFHIAEKALGVHEKGSYFAKVAARLLPAFVVWLITLMFPFFGVINDLIGSFCTPFETYITPCLAFTIYYWSKARRENPVDTYPGFSFGSLFIVNGVVIAAATICGLGFGGYASVVELATSVKDFGLFAPCYQC</sequence>
<feature type="transmembrane region" description="Helical" evidence="8">
    <location>
        <begin position="309"/>
        <end position="330"/>
    </location>
</feature>
<evidence type="ECO:0000256" key="2">
    <source>
        <dbReference type="ARBA" id="ARBA00022448"/>
    </source>
</evidence>
<feature type="domain" description="Amino acid transporter transmembrane" evidence="9">
    <location>
        <begin position="106"/>
        <end position="508"/>
    </location>
</feature>
<organism evidence="10 11">
    <name type="scientific">Chlamydomonas eustigma</name>
    <dbReference type="NCBI Taxonomy" id="1157962"/>
    <lineage>
        <taxon>Eukaryota</taxon>
        <taxon>Viridiplantae</taxon>
        <taxon>Chlorophyta</taxon>
        <taxon>core chlorophytes</taxon>
        <taxon>Chlorophyceae</taxon>
        <taxon>CS clade</taxon>
        <taxon>Chlamydomonadales</taxon>
        <taxon>Chlamydomonadaceae</taxon>
        <taxon>Chlamydomonas</taxon>
    </lineage>
</organism>
<evidence type="ECO:0000256" key="4">
    <source>
        <dbReference type="ARBA" id="ARBA00022970"/>
    </source>
</evidence>
<evidence type="ECO:0000256" key="3">
    <source>
        <dbReference type="ARBA" id="ARBA00022692"/>
    </source>
</evidence>
<feature type="transmembrane region" description="Helical" evidence="8">
    <location>
        <begin position="424"/>
        <end position="448"/>
    </location>
</feature>
<evidence type="ECO:0000313" key="10">
    <source>
        <dbReference type="EMBL" id="GAX79909.1"/>
    </source>
</evidence>
<evidence type="ECO:0000256" key="6">
    <source>
        <dbReference type="ARBA" id="ARBA00023136"/>
    </source>
</evidence>
<evidence type="ECO:0000256" key="7">
    <source>
        <dbReference type="SAM" id="MobiDB-lite"/>
    </source>
</evidence>
<feature type="transmembrane region" description="Helical" evidence="8">
    <location>
        <begin position="245"/>
        <end position="262"/>
    </location>
</feature>
<keyword evidence="3 8" id="KW-0812">Transmembrane</keyword>
<dbReference type="PANTHER" id="PTHR48017">
    <property type="entry name" value="OS05G0424000 PROTEIN-RELATED"/>
    <property type="match status" value="1"/>
</dbReference>
<comment type="caution">
    <text evidence="10">The sequence shown here is derived from an EMBL/GenBank/DDBJ whole genome shotgun (WGS) entry which is preliminary data.</text>
</comment>
<dbReference type="AlphaFoldDB" id="A0A250XAI6"/>
<dbReference type="GO" id="GO:0006865">
    <property type="term" value="P:amino acid transport"/>
    <property type="evidence" value="ECO:0007669"/>
    <property type="project" value="UniProtKB-KW"/>
</dbReference>
<gene>
    <name evidence="10" type="ORF">CEUSTIGMA_g7349.t1</name>
</gene>
<reference evidence="10 11" key="1">
    <citation type="submission" date="2017-08" db="EMBL/GenBank/DDBJ databases">
        <title>Acidophilic green algal genome provides insights into adaptation to an acidic environment.</title>
        <authorList>
            <person name="Hirooka S."/>
            <person name="Hirose Y."/>
            <person name="Kanesaki Y."/>
            <person name="Higuchi S."/>
            <person name="Fujiwara T."/>
            <person name="Onuma R."/>
            <person name="Era A."/>
            <person name="Ohbayashi R."/>
            <person name="Uzuka A."/>
            <person name="Nozaki H."/>
            <person name="Yoshikawa H."/>
            <person name="Miyagishima S.Y."/>
        </authorList>
    </citation>
    <scope>NUCLEOTIDE SEQUENCE [LARGE SCALE GENOMIC DNA]</scope>
    <source>
        <strain evidence="10 11">NIES-2499</strain>
    </source>
</reference>
<feature type="transmembrane region" description="Helical" evidence="8">
    <location>
        <begin position="135"/>
        <end position="158"/>
    </location>
</feature>
<dbReference type="OrthoDB" id="40134at2759"/>
<feature type="transmembrane region" description="Helical" evidence="8">
    <location>
        <begin position="386"/>
        <end position="412"/>
    </location>
</feature>
<evidence type="ECO:0000256" key="5">
    <source>
        <dbReference type="ARBA" id="ARBA00022989"/>
    </source>
</evidence>
<feature type="transmembrane region" description="Helical" evidence="8">
    <location>
        <begin position="208"/>
        <end position="233"/>
    </location>
</feature>
<evidence type="ECO:0000256" key="1">
    <source>
        <dbReference type="ARBA" id="ARBA00004370"/>
    </source>
</evidence>
<keyword evidence="2" id="KW-0813">Transport</keyword>
<feature type="transmembrane region" description="Helical" evidence="8">
    <location>
        <begin position="342"/>
        <end position="366"/>
    </location>
</feature>
<feature type="transmembrane region" description="Helical" evidence="8">
    <location>
        <begin position="454"/>
        <end position="477"/>
    </location>
</feature>
<evidence type="ECO:0000256" key="8">
    <source>
        <dbReference type="SAM" id="Phobius"/>
    </source>
</evidence>
<feature type="region of interest" description="Disordered" evidence="7">
    <location>
        <begin position="1"/>
        <end position="27"/>
    </location>
</feature>
<keyword evidence="6 8" id="KW-0472">Membrane</keyword>
<keyword evidence="5 8" id="KW-1133">Transmembrane helix</keyword>
<keyword evidence="11" id="KW-1185">Reference proteome</keyword>
<keyword evidence="4" id="KW-0029">Amino-acid transport</keyword>
<evidence type="ECO:0000313" key="11">
    <source>
        <dbReference type="Proteomes" id="UP000232323"/>
    </source>
</evidence>
<name>A0A250XAI6_9CHLO</name>
<comment type="subcellular location">
    <subcellularLocation>
        <location evidence="1">Membrane</location>
    </subcellularLocation>
</comment>
<dbReference type="Pfam" id="PF01490">
    <property type="entry name" value="Aa_trans"/>
    <property type="match status" value="1"/>
</dbReference>
<dbReference type="EMBL" id="BEGY01000047">
    <property type="protein sequence ID" value="GAX79909.1"/>
    <property type="molecule type" value="Genomic_DNA"/>
</dbReference>
<dbReference type="InterPro" id="IPR013057">
    <property type="entry name" value="AA_transpt_TM"/>
</dbReference>
<evidence type="ECO:0000259" key="9">
    <source>
        <dbReference type="Pfam" id="PF01490"/>
    </source>
</evidence>
<dbReference type="STRING" id="1157962.A0A250XAI6"/>
<feature type="transmembrane region" description="Helical" evidence="8">
    <location>
        <begin position="498"/>
        <end position="521"/>
    </location>
</feature>
<accession>A0A250XAI6</accession>
<proteinExistence type="predicted"/>
<feature type="transmembrane region" description="Helical" evidence="8">
    <location>
        <begin position="267"/>
        <end position="284"/>
    </location>
</feature>